<dbReference type="Pfam" id="PF00939">
    <property type="entry name" value="Na_sulph_symp"/>
    <property type="match status" value="1"/>
</dbReference>
<evidence type="ECO:0000313" key="7">
    <source>
        <dbReference type="EMBL" id="KAK2142702.1"/>
    </source>
</evidence>
<name>A0AAD9MR48_9ANNE</name>
<feature type="transmembrane region" description="Helical" evidence="6">
    <location>
        <begin position="194"/>
        <end position="215"/>
    </location>
</feature>
<keyword evidence="8" id="KW-1185">Reference proteome</keyword>
<dbReference type="GO" id="GO:0005310">
    <property type="term" value="F:dicarboxylic acid transmembrane transporter activity"/>
    <property type="evidence" value="ECO:0007669"/>
    <property type="project" value="UniProtKB-ARBA"/>
</dbReference>
<feature type="transmembrane region" description="Helical" evidence="6">
    <location>
        <begin position="23"/>
        <end position="41"/>
    </location>
</feature>
<evidence type="ECO:0000256" key="2">
    <source>
        <dbReference type="ARBA" id="ARBA00006772"/>
    </source>
</evidence>
<evidence type="ECO:0000256" key="6">
    <source>
        <dbReference type="SAM" id="Phobius"/>
    </source>
</evidence>
<evidence type="ECO:0000256" key="4">
    <source>
        <dbReference type="ARBA" id="ARBA00022989"/>
    </source>
</evidence>
<dbReference type="AlphaFoldDB" id="A0AAD9MR48"/>
<dbReference type="EMBL" id="JAODUP010000922">
    <property type="protein sequence ID" value="KAK2142702.1"/>
    <property type="molecule type" value="Genomic_DNA"/>
</dbReference>
<dbReference type="InterPro" id="IPR001898">
    <property type="entry name" value="SLC13A/DASS"/>
</dbReference>
<evidence type="ECO:0000256" key="5">
    <source>
        <dbReference type="ARBA" id="ARBA00023136"/>
    </source>
</evidence>
<evidence type="ECO:0000313" key="8">
    <source>
        <dbReference type="Proteomes" id="UP001208570"/>
    </source>
</evidence>
<sequence length="233" mass="25699">MILLWFFRSPGFMKGWADIIRPLYINDSMVSILCTVALFIIPKDPINLGSQKQRGKVETLLNWKTIHEKYPWGIIFLIGGGFALSEACLASGLSKVIGKALEIVTSLPDWLMISVIVFIISLLTELTTNPAACALVMPIVANMAENMNVNPLYLMYPSVLATSYTFLFPVATPPNAVAFGFGRITVLDMVKGGLVLKLTVFVLTLAAQTWGMQYFHFDKPVWNINSTAVCSIS</sequence>
<gene>
    <name evidence="7" type="ORF">LSH36_922g01011</name>
</gene>
<proteinExistence type="inferred from homology"/>
<dbReference type="GO" id="GO:0005886">
    <property type="term" value="C:plasma membrane"/>
    <property type="evidence" value="ECO:0007669"/>
    <property type="project" value="TreeGrafter"/>
</dbReference>
<evidence type="ECO:0000256" key="3">
    <source>
        <dbReference type="ARBA" id="ARBA00022692"/>
    </source>
</evidence>
<evidence type="ECO:0000256" key="1">
    <source>
        <dbReference type="ARBA" id="ARBA00004141"/>
    </source>
</evidence>
<dbReference type="PANTHER" id="PTHR10283">
    <property type="entry name" value="SOLUTE CARRIER FAMILY 13 MEMBER"/>
    <property type="match status" value="1"/>
</dbReference>
<evidence type="ECO:0008006" key="9">
    <source>
        <dbReference type="Google" id="ProtNLM"/>
    </source>
</evidence>
<feature type="transmembrane region" description="Helical" evidence="6">
    <location>
        <begin position="161"/>
        <end position="182"/>
    </location>
</feature>
<protein>
    <recommendedName>
        <fullName evidence="9">Solute carrier family 13 member 3</fullName>
    </recommendedName>
</protein>
<comment type="similarity">
    <text evidence="2">Belongs to the SLC13A/DASS transporter (TC 2.A.47) family. NADC subfamily.</text>
</comment>
<dbReference type="Proteomes" id="UP001208570">
    <property type="component" value="Unassembled WGS sequence"/>
</dbReference>
<keyword evidence="4 6" id="KW-1133">Transmembrane helix</keyword>
<dbReference type="GO" id="GO:0015556">
    <property type="term" value="F:C4-dicarboxylate transmembrane transporter activity"/>
    <property type="evidence" value="ECO:0007669"/>
    <property type="project" value="UniProtKB-ARBA"/>
</dbReference>
<reference evidence="7" key="1">
    <citation type="journal article" date="2023" name="Mol. Biol. Evol.">
        <title>Third-Generation Sequencing Reveals the Adaptive Role of the Epigenome in Three Deep-Sea Polychaetes.</title>
        <authorList>
            <person name="Perez M."/>
            <person name="Aroh O."/>
            <person name="Sun Y."/>
            <person name="Lan Y."/>
            <person name="Juniper S.K."/>
            <person name="Young C.R."/>
            <person name="Angers B."/>
            <person name="Qian P.Y."/>
        </authorList>
    </citation>
    <scope>NUCLEOTIDE SEQUENCE</scope>
    <source>
        <strain evidence="7">P08H-3</strain>
    </source>
</reference>
<keyword evidence="5 6" id="KW-0472">Membrane</keyword>
<comment type="caution">
    <text evidence="7">The sequence shown here is derived from an EMBL/GenBank/DDBJ whole genome shotgun (WGS) entry which is preliminary data.</text>
</comment>
<keyword evidence="3 6" id="KW-0812">Transmembrane</keyword>
<feature type="transmembrane region" description="Helical" evidence="6">
    <location>
        <begin position="70"/>
        <end position="89"/>
    </location>
</feature>
<comment type="subcellular location">
    <subcellularLocation>
        <location evidence="1">Membrane</location>
        <topology evidence="1">Multi-pass membrane protein</topology>
    </subcellularLocation>
</comment>
<feature type="transmembrane region" description="Helical" evidence="6">
    <location>
        <begin position="110"/>
        <end position="141"/>
    </location>
</feature>
<dbReference type="PANTHER" id="PTHR10283:SF82">
    <property type="entry name" value="SOLUTE CARRIER FAMILY 13 MEMBER 2"/>
    <property type="match status" value="1"/>
</dbReference>
<organism evidence="7 8">
    <name type="scientific">Paralvinella palmiformis</name>
    <dbReference type="NCBI Taxonomy" id="53620"/>
    <lineage>
        <taxon>Eukaryota</taxon>
        <taxon>Metazoa</taxon>
        <taxon>Spiralia</taxon>
        <taxon>Lophotrochozoa</taxon>
        <taxon>Annelida</taxon>
        <taxon>Polychaeta</taxon>
        <taxon>Sedentaria</taxon>
        <taxon>Canalipalpata</taxon>
        <taxon>Terebellida</taxon>
        <taxon>Terebelliformia</taxon>
        <taxon>Alvinellidae</taxon>
        <taxon>Paralvinella</taxon>
    </lineage>
</organism>
<accession>A0AAD9MR48</accession>